<dbReference type="Proteomes" id="UP000310200">
    <property type="component" value="Unassembled WGS sequence"/>
</dbReference>
<dbReference type="GO" id="GO:0051694">
    <property type="term" value="P:pointed-end actin filament capping"/>
    <property type="evidence" value="ECO:0007669"/>
    <property type="project" value="InterPro"/>
</dbReference>
<dbReference type="Pfam" id="PF01008">
    <property type="entry name" value="IF-2B"/>
    <property type="match status" value="1"/>
</dbReference>
<dbReference type="EMBL" id="QBLH01001040">
    <property type="protein sequence ID" value="TGZ53419.1"/>
    <property type="molecule type" value="Genomic_DNA"/>
</dbReference>
<evidence type="ECO:0000256" key="8">
    <source>
        <dbReference type="HAMAP-Rule" id="MF_03119"/>
    </source>
</evidence>
<comment type="catalytic activity">
    <reaction evidence="8">
        <text>5-(methylsulfanyl)-alpha-D-ribose 1-phosphate = 5-(methylsulfanyl)-D-ribulose 1-phosphate</text>
        <dbReference type="Rhea" id="RHEA:19989"/>
        <dbReference type="ChEBI" id="CHEBI:58533"/>
        <dbReference type="ChEBI" id="CHEBI:58548"/>
        <dbReference type="EC" id="5.3.1.23"/>
    </reaction>
</comment>
<keyword evidence="4 8" id="KW-0486">Methionine biosynthesis</keyword>
<evidence type="ECO:0000256" key="9">
    <source>
        <dbReference type="SAM" id="MobiDB-lite"/>
    </source>
</evidence>
<dbReference type="NCBIfam" id="TIGR00524">
    <property type="entry name" value="eIF-2B_rel"/>
    <property type="match status" value="1"/>
</dbReference>
<feature type="region of interest" description="Disordered" evidence="9">
    <location>
        <begin position="535"/>
        <end position="555"/>
    </location>
</feature>
<evidence type="ECO:0000256" key="4">
    <source>
        <dbReference type="ARBA" id="ARBA00023167"/>
    </source>
</evidence>
<dbReference type="InterPro" id="IPR011559">
    <property type="entry name" value="Initiation_fac_2B_a/b/d"/>
</dbReference>
<feature type="site" description="Transition state stabilizer" evidence="8">
    <location>
        <position position="177"/>
    </location>
</feature>
<dbReference type="GO" id="GO:0005856">
    <property type="term" value="C:cytoskeleton"/>
    <property type="evidence" value="ECO:0007669"/>
    <property type="project" value="UniProtKB-SubCell"/>
</dbReference>
<keyword evidence="2 8" id="KW-0963">Cytoplasm</keyword>
<feature type="compositionally biased region" description="Basic and acidic residues" evidence="9">
    <location>
        <begin position="408"/>
        <end position="417"/>
    </location>
</feature>
<dbReference type="GO" id="GO:0005737">
    <property type="term" value="C:cytoplasm"/>
    <property type="evidence" value="ECO:0007669"/>
    <property type="project" value="UniProtKB-SubCell"/>
</dbReference>
<keyword evidence="5" id="KW-0206">Cytoskeleton</keyword>
<keyword evidence="12" id="KW-1185">Reference proteome</keyword>
<dbReference type="SUPFAM" id="SSF52047">
    <property type="entry name" value="RNI-like"/>
    <property type="match status" value="1"/>
</dbReference>
<evidence type="ECO:0000256" key="7">
    <source>
        <dbReference type="ARBA" id="ARBA00023242"/>
    </source>
</evidence>
<feature type="transmembrane region" description="Helical" evidence="10">
    <location>
        <begin position="870"/>
        <end position="888"/>
    </location>
</feature>
<dbReference type="InterPro" id="IPR042529">
    <property type="entry name" value="IF_2B-like_C"/>
</dbReference>
<dbReference type="GO" id="GO:0046523">
    <property type="term" value="F:S-methyl-5-thioribose-1-phosphate isomerase activity"/>
    <property type="evidence" value="ECO:0007669"/>
    <property type="project" value="UniProtKB-UniRule"/>
</dbReference>
<dbReference type="GO" id="GO:0019509">
    <property type="term" value="P:L-methionine salvage from methylthioadenosine"/>
    <property type="evidence" value="ECO:0007669"/>
    <property type="project" value="UniProtKB-UniRule"/>
</dbReference>
<dbReference type="FunFam" id="3.40.50.10470:FF:000003">
    <property type="entry name" value="Methylthioribose-1-phosphate isomerase"/>
    <property type="match status" value="1"/>
</dbReference>
<keyword evidence="6 8" id="KW-0413">Isomerase</keyword>
<dbReference type="InterPro" id="IPR037171">
    <property type="entry name" value="NagB/RpiA_transferase-like"/>
</dbReference>
<dbReference type="GO" id="GO:0005523">
    <property type="term" value="F:tropomyosin binding"/>
    <property type="evidence" value="ECO:0007669"/>
    <property type="project" value="InterPro"/>
</dbReference>
<evidence type="ECO:0000256" key="6">
    <source>
        <dbReference type="ARBA" id="ARBA00023235"/>
    </source>
</evidence>
<keyword evidence="10" id="KW-1133">Transmembrane helix</keyword>
<dbReference type="FunFam" id="3.80.10.10:FF:000099">
    <property type="entry name" value="Tropomodulin, isoform C"/>
    <property type="match status" value="1"/>
</dbReference>
<dbReference type="Gene3D" id="3.40.50.10470">
    <property type="entry name" value="Translation initiation factor eif-2b, domain 2"/>
    <property type="match status" value="1"/>
</dbReference>
<evidence type="ECO:0000256" key="5">
    <source>
        <dbReference type="ARBA" id="ARBA00023212"/>
    </source>
</evidence>
<reference evidence="11 12" key="1">
    <citation type="journal article" date="2019" name="Philos. Trans. R. Soc. Lond., B, Biol. Sci.">
        <title>Ant behaviour and brain gene expression of defending hosts depend on the ecological success of the intruding social parasite.</title>
        <authorList>
            <person name="Kaur R."/>
            <person name="Stoldt M."/>
            <person name="Jongepier E."/>
            <person name="Feldmeyer B."/>
            <person name="Menzel F."/>
            <person name="Bornberg-Bauer E."/>
            <person name="Foitzik S."/>
        </authorList>
    </citation>
    <scope>NUCLEOTIDE SEQUENCE [LARGE SCALE GENOMIC DNA]</scope>
    <source>
        <tissue evidence="11">Whole body</tissue>
    </source>
</reference>
<keyword evidence="3 8" id="KW-0028">Amino-acid biosynthesis</keyword>
<protein>
    <recommendedName>
        <fullName evidence="8">Methylthioribose-1-phosphate isomerase</fullName>
        <shortName evidence="8">M1Pi</shortName>
        <shortName evidence="8">MTR-1-P isomerase</shortName>
        <ecNumber evidence="8">5.3.1.23</ecNumber>
    </recommendedName>
    <alternativeName>
        <fullName evidence="8">S-methyl-5-thioribose-1-phosphate isomerase</fullName>
    </alternativeName>
    <alternativeName>
        <fullName evidence="8">Translation initiation factor eIF-2B subunit alpha/beta/delta-like protein</fullName>
    </alternativeName>
</protein>
<comment type="pathway">
    <text evidence="8">Amino-acid biosynthesis; L-methionine biosynthesis via salvage pathway; L-methionine from S-methyl-5-thio-alpha-D-ribose 1-phosphate: step 1/6.</text>
</comment>
<evidence type="ECO:0000256" key="3">
    <source>
        <dbReference type="ARBA" id="ARBA00022605"/>
    </source>
</evidence>
<evidence type="ECO:0000256" key="2">
    <source>
        <dbReference type="ARBA" id="ARBA00022490"/>
    </source>
</evidence>
<keyword evidence="10" id="KW-0812">Transmembrane</keyword>
<evidence type="ECO:0000313" key="11">
    <source>
        <dbReference type="EMBL" id="TGZ53419.1"/>
    </source>
</evidence>
<dbReference type="STRING" id="300112.A0A4S2KYV0"/>
<keyword evidence="7 8" id="KW-0539">Nucleus</keyword>
<comment type="function">
    <text evidence="8">Catalyzes the interconversion of methylthioribose-1-phosphate (MTR-1-P) into methylthioribulose-1-phosphate (MTRu-1-P).</text>
</comment>
<dbReference type="Gene3D" id="1.20.120.420">
    <property type="entry name" value="translation initiation factor eif-2b, domain 1"/>
    <property type="match status" value="1"/>
</dbReference>
<dbReference type="EC" id="5.3.1.23" evidence="8"/>
<evidence type="ECO:0000313" key="12">
    <source>
        <dbReference type="Proteomes" id="UP000310200"/>
    </source>
</evidence>
<accession>A0A4S2KYV0</accession>
<sequence>MPLAMKGQELKAIIWSKVDGKLEILNQVLLPENTHYIQVKNVKDGWQVINKMQVRGAPAIAIVGSLSLAVQILQDPDIYEDKKALCQTIEDNLRYLLTARPTAVNMKTAADELISLAHDLTKDASCTLSQMRDKFIDHIDEMLKIDVANNKAIGNFGARDILRNLPEGSFIKVLTHCNTGSLATAGYGTALGVIRSLEEMGRLGHVYCTETRPYNQGARLTAYELVHDHIPATLICDDMVAALMKTKQLAAVVVGADRIAMNGDTANKIGTYQIAILAKYHNVPFYVAAPLTSVDFQMPDGDGIVIEERPAREMTEINNQSIAAHGIMCWNPAFDVTPASLITGIITEIGVFKPSELINAKEKRISKENRPFAARSRSPAGFSRPIGRRQVSRSPMEVDTENNVGMDGRTDALMRPDDGGGVVNSNVNDDDEAPTVEETYEITTTRRKTIRTSYKIQEDWDSPHENLTTRRTTTTRKSITTTTRRETSSTTKTTTMTTAAKLYGKDLSEYDDIDVDQLLAELTPEELNILAKEVDPDDSFMPPSQRCSYECDKSPTGPLNRKKLIEHINKQALETPDIPELKPYVPGVVRGKKWVPPPQDNTKEKEADEQIAIDLGDEYEQALSAATQEEIIDLAAILGFHSMMNQDQYHASLLNSGQPVGLGWDGVTKASQPKVYPMEPPNDTDVDATIKQVRDDDSSLTDLNWNNIKNISDEKFIQLFEGLEMNTHLESLSLTNVGLNDKTAQRLADAVEKNSTLKVLNVETNFISPPVIVRLIRSLLKTKSIEEFRCSNQRSQVLGNKIEMEITQLVEQNPTLLRLGLHLEFNDARHRVAAHLQRNIDRNDRILRKRIKIIECKITRLDSVSFNLKFLYSLIIFILFLLNVVFVTSSKCFKIDYLIANAQISLDNK</sequence>
<dbReference type="InterPro" id="IPR027363">
    <property type="entry name" value="M1Pi_N"/>
</dbReference>
<dbReference type="NCBIfam" id="TIGR00512">
    <property type="entry name" value="salvage_mtnA"/>
    <property type="match status" value="1"/>
</dbReference>
<comment type="similarity">
    <text evidence="8">Belongs to the eIF-2B alpha/beta/delta subunits family. MtnA subfamily.</text>
</comment>
<comment type="subcellular location">
    <subcellularLocation>
        <location evidence="1">Cytoplasm</location>
        <location evidence="1">Cytoskeleton</location>
    </subcellularLocation>
    <subcellularLocation>
        <location evidence="8">Cytoplasm</location>
    </subcellularLocation>
    <subcellularLocation>
        <location evidence="8">Nucleus</location>
    </subcellularLocation>
</comment>
<evidence type="ECO:0000256" key="10">
    <source>
        <dbReference type="SAM" id="Phobius"/>
    </source>
</evidence>
<dbReference type="PANTHER" id="PTHR43475">
    <property type="entry name" value="METHYLTHIORIBOSE-1-PHOSPHATE ISOMERASE"/>
    <property type="match status" value="1"/>
</dbReference>
<dbReference type="Pfam" id="PF03250">
    <property type="entry name" value="Tropomodulin"/>
    <property type="match status" value="1"/>
</dbReference>
<dbReference type="UniPathway" id="UPA00904">
    <property type="reaction ID" value="UER00874"/>
</dbReference>
<dbReference type="InterPro" id="IPR005251">
    <property type="entry name" value="IF-M1Pi"/>
</dbReference>
<dbReference type="InterPro" id="IPR004934">
    <property type="entry name" value="TMOD"/>
</dbReference>
<organism evidence="11 12">
    <name type="scientific">Temnothorax longispinosus</name>
    <dbReference type="NCBI Taxonomy" id="300112"/>
    <lineage>
        <taxon>Eukaryota</taxon>
        <taxon>Metazoa</taxon>
        <taxon>Ecdysozoa</taxon>
        <taxon>Arthropoda</taxon>
        <taxon>Hexapoda</taxon>
        <taxon>Insecta</taxon>
        <taxon>Pterygota</taxon>
        <taxon>Neoptera</taxon>
        <taxon>Endopterygota</taxon>
        <taxon>Hymenoptera</taxon>
        <taxon>Apocrita</taxon>
        <taxon>Aculeata</taxon>
        <taxon>Formicoidea</taxon>
        <taxon>Formicidae</taxon>
        <taxon>Myrmicinae</taxon>
        <taxon>Temnothorax</taxon>
    </lineage>
</organism>
<feature type="active site" description="Proton donor" evidence="8">
    <location>
        <position position="257"/>
    </location>
</feature>
<name>A0A4S2KYV0_9HYME</name>
<evidence type="ECO:0000256" key="1">
    <source>
        <dbReference type="ARBA" id="ARBA00004245"/>
    </source>
</evidence>
<keyword evidence="10" id="KW-0472">Membrane</keyword>
<dbReference type="Gene3D" id="3.80.10.10">
    <property type="entry name" value="Ribonuclease Inhibitor"/>
    <property type="match status" value="1"/>
</dbReference>
<dbReference type="HAMAP" id="MF_01678">
    <property type="entry name" value="Salvage_MtnA"/>
    <property type="match status" value="1"/>
</dbReference>
<dbReference type="AlphaFoldDB" id="A0A4S2KYV0"/>
<feature type="region of interest" description="Disordered" evidence="9">
    <location>
        <begin position="369"/>
        <end position="417"/>
    </location>
</feature>
<comment type="caution">
    <text evidence="11">The sequence shown here is derived from an EMBL/GenBank/DDBJ whole genome shotgun (WGS) entry which is preliminary data.</text>
</comment>
<dbReference type="InterPro" id="IPR000649">
    <property type="entry name" value="IF-2B-related"/>
</dbReference>
<dbReference type="GO" id="GO:0005634">
    <property type="term" value="C:nucleus"/>
    <property type="evidence" value="ECO:0007669"/>
    <property type="project" value="UniProtKB-SubCell"/>
</dbReference>
<proteinExistence type="inferred from homology"/>
<dbReference type="NCBIfam" id="NF004326">
    <property type="entry name" value="PRK05720.1"/>
    <property type="match status" value="1"/>
</dbReference>
<dbReference type="SUPFAM" id="SSF100950">
    <property type="entry name" value="NagB/RpiA/CoA transferase-like"/>
    <property type="match status" value="1"/>
</dbReference>
<gene>
    <name evidence="11" type="ORF">DBV15_01504</name>
</gene>
<dbReference type="PANTHER" id="PTHR43475:SF1">
    <property type="entry name" value="METHYLTHIORIBOSE-1-PHOSPHATE ISOMERASE"/>
    <property type="match status" value="1"/>
</dbReference>
<dbReference type="InterPro" id="IPR032675">
    <property type="entry name" value="LRR_dom_sf"/>
</dbReference>
<dbReference type="FunFam" id="1.20.120.420:FF:000003">
    <property type="entry name" value="Methylthioribose-1-phosphate isomerase"/>
    <property type="match status" value="1"/>
</dbReference>